<proteinExistence type="inferred from homology"/>
<evidence type="ECO:0000256" key="3">
    <source>
        <dbReference type="ARBA" id="ARBA00022741"/>
    </source>
</evidence>
<keyword evidence="7" id="KW-1185">Reference proteome</keyword>
<dbReference type="PROSITE" id="PS50893">
    <property type="entry name" value="ABC_TRANSPORTER_2"/>
    <property type="match status" value="1"/>
</dbReference>
<evidence type="ECO:0000313" key="7">
    <source>
        <dbReference type="Proteomes" id="UP001058271"/>
    </source>
</evidence>
<dbReference type="Pfam" id="PF00005">
    <property type="entry name" value="ABC_tran"/>
    <property type="match status" value="1"/>
</dbReference>
<dbReference type="InterPro" id="IPR027417">
    <property type="entry name" value="P-loop_NTPase"/>
</dbReference>
<dbReference type="EMBL" id="CP073721">
    <property type="protein sequence ID" value="UWZ34827.1"/>
    <property type="molecule type" value="Genomic_DNA"/>
</dbReference>
<sequence length="266" mass="27994">MASDQSDVPVIDVQSIRKVFTRSGHPPRVSLADVSFAVKAGQTLAVVGESGAGKTTLVRCVAGLERPTSGQVLIQGRPHRLHHGGPGSVQMVFQNPAGALNPMRSIGWSVAEPLRGRRAQRRARVAELLAQVGIDPSRAGLRPKAFSGGQLQRVVIARAIASDPAVLLCDEPTSALDVSVQAQIVNVLLRLQRELSFAGVLVTHDLGVARALADTVLVLRAGQVLFHGSWDALLAPAEPLDPYVSGLVETADANSLDIIGAEGTTR</sequence>
<organism evidence="6 7">
    <name type="scientific">Dactylosporangium roseum</name>
    <dbReference type="NCBI Taxonomy" id="47989"/>
    <lineage>
        <taxon>Bacteria</taxon>
        <taxon>Bacillati</taxon>
        <taxon>Actinomycetota</taxon>
        <taxon>Actinomycetes</taxon>
        <taxon>Micromonosporales</taxon>
        <taxon>Micromonosporaceae</taxon>
        <taxon>Dactylosporangium</taxon>
    </lineage>
</organism>
<dbReference type="InterPro" id="IPR017871">
    <property type="entry name" value="ABC_transporter-like_CS"/>
</dbReference>
<evidence type="ECO:0000256" key="2">
    <source>
        <dbReference type="ARBA" id="ARBA00022448"/>
    </source>
</evidence>
<evidence type="ECO:0000256" key="4">
    <source>
        <dbReference type="ARBA" id="ARBA00022840"/>
    </source>
</evidence>
<accession>A0ABY5Z1U1</accession>
<dbReference type="PROSITE" id="PS00211">
    <property type="entry name" value="ABC_TRANSPORTER_1"/>
    <property type="match status" value="1"/>
</dbReference>
<dbReference type="PANTHER" id="PTHR43776:SF7">
    <property type="entry name" value="D,D-DIPEPTIDE TRANSPORT ATP-BINDING PROTEIN DDPF-RELATED"/>
    <property type="match status" value="1"/>
</dbReference>
<gene>
    <name evidence="6" type="ORF">Drose_27050</name>
</gene>
<dbReference type="RefSeq" id="WP_260724173.1">
    <property type="nucleotide sequence ID" value="NZ_BAAABS010000052.1"/>
</dbReference>
<keyword evidence="2" id="KW-0813">Transport</keyword>
<dbReference type="SMART" id="SM00382">
    <property type="entry name" value="AAA"/>
    <property type="match status" value="1"/>
</dbReference>
<dbReference type="InterPro" id="IPR050319">
    <property type="entry name" value="ABC_transp_ATP-bind"/>
</dbReference>
<evidence type="ECO:0000256" key="1">
    <source>
        <dbReference type="ARBA" id="ARBA00005417"/>
    </source>
</evidence>
<dbReference type="GO" id="GO:0005524">
    <property type="term" value="F:ATP binding"/>
    <property type="evidence" value="ECO:0007669"/>
    <property type="project" value="UniProtKB-KW"/>
</dbReference>
<protein>
    <submittedName>
        <fullName evidence="6">ABC transporter ATP-binding protein</fullName>
    </submittedName>
</protein>
<name>A0ABY5Z1U1_9ACTN</name>
<dbReference type="InterPro" id="IPR003593">
    <property type="entry name" value="AAA+_ATPase"/>
</dbReference>
<dbReference type="PANTHER" id="PTHR43776">
    <property type="entry name" value="TRANSPORT ATP-BINDING PROTEIN"/>
    <property type="match status" value="1"/>
</dbReference>
<keyword evidence="4 6" id="KW-0067">ATP-binding</keyword>
<dbReference type="InterPro" id="IPR003439">
    <property type="entry name" value="ABC_transporter-like_ATP-bd"/>
</dbReference>
<dbReference type="SUPFAM" id="SSF52540">
    <property type="entry name" value="P-loop containing nucleoside triphosphate hydrolases"/>
    <property type="match status" value="1"/>
</dbReference>
<feature type="domain" description="ABC transporter" evidence="5">
    <location>
        <begin position="11"/>
        <end position="246"/>
    </location>
</feature>
<dbReference type="CDD" id="cd03257">
    <property type="entry name" value="ABC_NikE_OppD_transporters"/>
    <property type="match status" value="1"/>
</dbReference>
<evidence type="ECO:0000259" key="5">
    <source>
        <dbReference type="PROSITE" id="PS50893"/>
    </source>
</evidence>
<evidence type="ECO:0000313" key="6">
    <source>
        <dbReference type="EMBL" id="UWZ34827.1"/>
    </source>
</evidence>
<reference evidence="6" key="1">
    <citation type="submission" date="2021-04" db="EMBL/GenBank/DDBJ databases">
        <title>Biosynthetic gene clusters of Dactylosporangioum roseum.</title>
        <authorList>
            <person name="Hartkoorn R.C."/>
            <person name="Beaudoing E."/>
            <person name="Hot D."/>
            <person name="Moureu S."/>
        </authorList>
    </citation>
    <scope>NUCLEOTIDE SEQUENCE</scope>
    <source>
        <strain evidence="6">NRRL B-16295</strain>
    </source>
</reference>
<dbReference type="Proteomes" id="UP001058271">
    <property type="component" value="Chromosome"/>
</dbReference>
<comment type="similarity">
    <text evidence="1">Belongs to the ABC transporter superfamily.</text>
</comment>
<keyword evidence="3" id="KW-0547">Nucleotide-binding</keyword>
<dbReference type="Gene3D" id="3.40.50.300">
    <property type="entry name" value="P-loop containing nucleotide triphosphate hydrolases"/>
    <property type="match status" value="1"/>
</dbReference>